<gene>
    <name evidence="2" type="ORF">QQX98_007455</name>
</gene>
<name>A0ABR1GYB4_9HYPO</name>
<feature type="compositionally biased region" description="Basic residues" evidence="1">
    <location>
        <begin position="55"/>
        <end position="66"/>
    </location>
</feature>
<evidence type="ECO:0000313" key="2">
    <source>
        <dbReference type="EMBL" id="KAK7413673.1"/>
    </source>
</evidence>
<reference evidence="2 3" key="1">
    <citation type="journal article" date="2025" name="Microbiol. Resour. Announc.">
        <title>Draft genome sequences for Neonectria magnoliae and Neonectria punicea, canker pathogens of Liriodendron tulipifera and Acer saccharum in West Virginia.</title>
        <authorList>
            <person name="Petronek H.M."/>
            <person name="Kasson M.T."/>
            <person name="Metheny A.M."/>
            <person name="Stauder C.M."/>
            <person name="Lovett B."/>
            <person name="Lynch S.C."/>
            <person name="Garnas J.R."/>
            <person name="Kasson L.R."/>
            <person name="Stajich J.E."/>
        </authorList>
    </citation>
    <scope>NUCLEOTIDE SEQUENCE [LARGE SCALE GENOMIC DNA]</scope>
    <source>
        <strain evidence="2 3">NRRL 64653</strain>
    </source>
</reference>
<keyword evidence="3" id="KW-1185">Reference proteome</keyword>
<protein>
    <submittedName>
        <fullName evidence="2">Uncharacterized protein</fullName>
    </submittedName>
</protein>
<comment type="caution">
    <text evidence="2">The sequence shown here is derived from an EMBL/GenBank/DDBJ whole genome shotgun (WGS) entry which is preliminary data.</text>
</comment>
<sequence length="244" mass="26819">MDPSDSNASQQPSNHSRVDVPNENEANYDESDNVNPPDSAPASLTASEESEGRRQTRRLKNRFKLPRRGDGRSSDRGVNRPHSRVPPAPQYHPGAHIPSDYGGYTDPTSPYYVPPYYPNGYFGTGYQLPPHLQQYTFTPPPPPQSEPPLKVQDAASETVTVEVVSLGLENAQNPGFSDDPLTRAWLEPTTNPESGQKTTTKLVVAQASEHFIDGDGQSKITLAALPEALRSMDKGTSKIQLRWL</sequence>
<dbReference type="EMBL" id="JAZAVJ010000122">
    <property type="protein sequence ID" value="KAK7413673.1"/>
    <property type="molecule type" value="Genomic_DNA"/>
</dbReference>
<proteinExistence type="predicted"/>
<evidence type="ECO:0000313" key="3">
    <source>
        <dbReference type="Proteomes" id="UP001498476"/>
    </source>
</evidence>
<feature type="region of interest" description="Disordered" evidence="1">
    <location>
        <begin position="1"/>
        <end position="102"/>
    </location>
</feature>
<accession>A0ABR1GYB4</accession>
<organism evidence="2 3">
    <name type="scientific">Neonectria punicea</name>
    <dbReference type="NCBI Taxonomy" id="979145"/>
    <lineage>
        <taxon>Eukaryota</taxon>
        <taxon>Fungi</taxon>
        <taxon>Dikarya</taxon>
        <taxon>Ascomycota</taxon>
        <taxon>Pezizomycotina</taxon>
        <taxon>Sordariomycetes</taxon>
        <taxon>Hypocreomycetidae</taxon>
        <taxon>Hypocreales</taxon>
        <taxon>Nectriaceae</taxon>
        <taxon>Neonectria</taxon>
    </lineage>
</organism>
<dbReference type="Proteomes" id="UP001498476">
    <property type="component" value="Unassembled WGS sequence"/>
</dbReference>
<evidence type="ECO:0000256" key="1">
    <source>
        <dbReference type="SAM" id="MobiDB-lite"/>
    </source>
</evidence>
<feature type="compositionally biased region" description="Polar residues" evidence="1">
    <location>
        <begin position="1"/>
        <end position="15"/>
    </location>
</feature>
<feature type="compositionally biased region" description="Basic and acidic residues" evidence="1">
    <location>
        <begin position="67"/>
        <end position="78"/>
    </location>
</feature>